<sequence length="259" mass="29037">MTYDVSTPVFEGPFDLLLHLILREQVDIYEVSLTTIVAAYLAEVDKLQEINLDLATEFLLIASTLVELKARRLLPGRDNVDLDEEFSLWEERDLLLARLLECKTFKDVAAVFSSLADDADLSFARAVGPDERFIALVPDLLEGMKARQIYNAYMRAVTPKPIPVVDLFHVSAVKASVSDAMIELIDELPRVGRISFRRLTNGLVDRLEVIVRFLALLELFKQGMVELDQAERFGDIDIVWLADGMSVSAGSIAIDDYEG</sequence>
<dbReference type="Gene3D" id="6.10.250.2410">
    <property type="match status" value="1"/>
</dbReference>
<gene>
    <name evidence="1" type="ORF">UFOPK2366_00343</name>
</gene>
<dbReference type="InterPro" id="IPR023093">
    <property type="entry name" value="ScpA-like_C"/>
</dbReference>
<dbReference type="AlphaFoldDB" id="A0A6J6NDP6"/>
<dbReference type="PANTHER" id="PTHR33969">
    <property type="entry name" value="SEGREGATION AND CONDENSATION PROTEIN A"/>
    <property type="match status" value="1"/>
</dbReference>
<dbReference type="InterPro" id="IPR003768">
    <property type="entry name" value="ScpA"/>
</dbReference>
<reference evidence="1" key="1">
    <citation type="submission" date="2020-05" db="EMBL/GenBank/DDBJ databases">
        <authorList>
            <person name="Chiriac C."/>
            <person name="Salcher M."/>
            <person name="Ghai R."/>
            <person name="Kavagutti S V."/>
        </authorList>
    </citation>
    <scope>NUCLEOTIDE SEQUENCE</scope>
</reference>
<protein>
    <submittedName>
        <fullName evidence="1">Unannotated protein</fullName>
    </submittedName>
</protein>
<dbReference type="EMBL" id="CAEZXM010000042">
    <property type="protein sequence ID" value="CAB4683238.1"/>
    <property type="molecule type" value="Genomic_DNA"/>
</dbReference>
<dbReference type="PANTHER" id="PTHR33969:SF2">
    <property type="entry name" value="SEGREGATION AND CONDENSATION PROTEIN A"/>
    <property type="match status" value="1"/>
</dbReference>
<accession>A0A6J6NDP6</accession>
<evidence type="ECO:0000313" key="1">
    <source>
        <dbReference type="EMBL" id="CAB4683238.1"/>
    </source>
</evidence>
<organism evidence="1">
    <name type="scientific">freshwater metagenome</name>
    <dbReference type="NCBI Taxonomy" id="449393"/>
    <lineage>
        <taxon>unclassified sequences</taxon>
        <taxon>metagenomes</taxon>
        <taxon>ecological metagenomes</taxon>
    </lineage>
</organism>
<name>A0A6J6NDP6_9ZZZZ</name>
<dbReference type="Gene3D" id="1.10.10.580">
    <property type="entry name" value="Structural maintenance of chromosome 1. Chain E"/>
    <property type="match status" value="1"/>
</dbReference>
<proteinExistence type="predicted"/>
<dbReference type="Pfam" id="PF02616">
    <property type="entry name" value="SMC_ScpA"/>
    <property type="match status" value="1"/>
</dbReference>